<keyword evidence="2" id="KW-1185">Reference proteome</keyword>
<keyword evidence="1" id="KW-1133">Transmembrane helix</keyword>
<evidence type="ECO:0000313" key="2">
    <source>
        <dbReference type="Proteomes" id="UP000035680"/>
    </source>
</evidence>
<reference evidence="2" key="1">
    <citation type="submission" date="2014-07" db="EMBL/GenBank/DDBJ databases">
        <authorList>
            <person name="Martin A.A"/>
            <person name="De Silva N."/>
        </authorList>
    </citation>
    <scope>NUCLEOTIDE SEQUENCE</scope>
</reference>
<feature type="transmembrane region" description="Helical" evidence="1">
    <location>
        <begin position="6"/>
        <end position="26"/>
    </location>
</feature>
<dbReference type="Gene3D" id="1.20.140.150">
    <property type="match status" value="1"/>
</dbReference>
<proteinExistence type="predicted"/>
<dbReference type="Proteomes" id="UP000035680">
    <property type="component" value="Unassembled WGS sequence"/>
</dbReference>
<dbReference type="AlphaFoldDB" id="A0A0K0F6D8"/>
<keyword evidence="1" id="KW-0472">Membrane</keyword>
<keyword evidence="1" id="KW-0812">Transmembrane</keyword>
<reference evidence="3" key="2">
    <citation type="submission" date="2015-08" db="UniProtKB">
        <authorList>
            <consortium name="WormBaseParasite"/>
        </authorList>
    </citation>
    <scope>IDENTIFICATION</scope>
</reference>
<dbReference type="WBParaSite" id="SVE_0438200.1">
    <property type="protein sequence ID" value="SVE_0438200.1"/>
    <property type="gene ID" value="SVE_0438200"/>
</dbReference>
<accession>A0A0K0F6D8</accession>
<feature type="transmembrane region" description="Helical" evidence="1">
    <location>
        <begin position="90"/>
        <end position="110"/>
    </location>
</feature>
<organism evidence="2 3">
    <name type="scientific">Strongyloides venezuelensis</name>
    <name type="common">Threadworm</name>
    <dbReference type="NCBI Taxonomy" id="75913"/>
    <lineage>
        <taxon>Eukaryota</taxon>
        <taxon>Metazoa</taxon>
        <taxon>Ecdysozoa</taxon>
        <taxon>Nematoda</taxon>
        <taxon>Chromadorea</taxon>
        <taxon>Rhabditida</taxon>
        <taxon>Tylenchina</taxon>
        <taxon>Panagrolaimomorpha</taxon>
        <taxon>Strongyloidoidea</taxon>
        <taxon>Strongyloididae</taxon>
        <taxon>Strongyloides</taxon>
    </lineage>
</organism>
<name>A0A0K0F6D8_STRVS</name>
<sequence length="239" mass="28089">MSNYTFYLIFYSLSFSAISLSIFSLFHNNWYTIKKFDHTIGLYGGCIENENSTNFMSSKFAQIIRFNEKGINLNFCEIYKYQKPLWMRRSLVIFFVTILFKIIVLILTLIKNIVASSHNRSWGSSIIVVFILSLAIKFFNLCIIKFGRKQIYTFYKYTKKSTCNDGCLENFDDSLPYFTLGNSYYLEVISTILFIFGGIIFLFAMYKKRKQKYVQVSQNTHASRNESLIQNDDLQSIER</sequence>
<evidence type="ECO:0000313" key="3">
    <source>
        <dbReference type="WBParaSite" id="SVE_0438200.1"/>
    </source>
</evidence>
<evidence type="ECO:0000256" key="1">
    <source>
        <dbReference type="SAM" id="Phobius"/>
    </source>
</evidence>
<protein>
    <submittedName>
        <fullName evidence="3">Integral membrane protein</fullName>
    </submittedName>
</protein>
<feature type="transmembrane region" description="Helical" evidence="1">
    <location>
        <begin position="184"/>
        <end position="206"/>
    </location>
</feature>
<feature type="transmembrane region" description="Helical" evidence="1">
    <location>
        <begin position="122"/>
        <end position="144"/>
    </location>
</feature>